<organism evidence="1 2">
    <name type="scientific">Actinomycetospora lemnae</name>
    <dbReference type="NCBI Taxonomy" id="3019891"/>
    <lineage>
        <taxon>Bacteria</taxon>
        <taxon>Bacillati</taxon>
        <taxon>Actinomycetota</taxon>
        <taxon>Actinomycetes</taxon>
        <taxon>Pseudonocardiales</taxon>
        <taxon>Pseudonocardiaceae</taxon>
        <taxon>Actinomycetospora</taxon>
    </lineage>
</organism>
<evidence type="ECO:0000313" key="2">
    <source>
        <dbReference type="Proteomes" id="UP001300763"/>
    </source>
</evidence>
<dbReference type="RefSeq" id="WP_274203387.1">
    <property type="nucleotide sequence ID" value="NZ_JAQZAO010000016.1"/>
</dbReference>
<protein>
    <submittedName>
        <fullName evidence="1">Uncharacterized protein</fullName>
    </submittedName>
</protein>
<keyword evidence="2" id="KW-1185">Reference proteome</keyword>
<sequence length="293" mass="30440">MTAGGEEESGLVHLALLHDGPDDLVSGALAEVRRAVADGDEVLLVVDRATVRAFREALGEDAARVTFPPPSSVLPPSDPGFLGAARRWVRPGRRTTVLGQYPGAMPVPACGVGEDGLNAVRRDLPLTLICCCRRDADPELVAVARRTHPHLAGPAGRVDNPGYRPPATSDPVPADLWGTVAARLGVDGTGDLAELRRCVAEVAARVGLEGDAVRAAVLAVHEAAVLGCRGDVAAGLTLEVRARPGQLFAEVIGPPRSGTASTGDLLSHLRPFCTCAAVHEDAGQRAVRVLTTV</sequence>
<proteinExistence type="predicted"/>
<comment type="caution">
    <text evidence="1">The sequence shown here is derived from an EMBL/GenBank/DDBJ whole genome shotgun (WGS) entry which is preliminary data.</text>
</comment>
<accession>A0ABT5T164</accession>
<gene>
    <name evidence="1" type="ORF">PGB27_26220</name>
</gene>
<dbReference type="EMBL" id="JAQZAO010000016">
    <property type="protein sequence ID" value="MDD7968858.1"/>
    <property type="molecule type" value="Genomic_DNA"/>
</dbReference>
<dbReference type="Proteomes" id="UP001300763">
    <property type="component" value="Unassembled WGS sequence"/>
</dbReference>
<name>A0ABT5T164_9PSEU</name>
<reference evidence="1 2" key="1">
    <citation type="submission" date="2023-02" db="EMBL/GenBank/DDBJ databases">
        <title>Genome sequencing required for Actinomycetospora new species description.</title>
        <authorList>
            <person name="Saimee Y."/>
            <person name="Duangmal K."/>
        </authorList>
    </citation>
    <scope>NUCLEOTIDE SEQUENCE [LARGE SCALE GENOMIC DNA]</scope>
    <source>
        <strain evidence="1 2">DW7H6</strain>
    </source>
</reference>
<evidence type="ECO:0000313" key="1">
    <source>
        <dbReference type="EMBL" id="MDD7968858.1"/>
    </source>
</evidence>